<dbReference type="Gramene" id="C.cajan_03245.t">
    <property type="protein sequence ID" value="C.cajan_03245.t"/>
    <property type="gene ID" value="C.cajan_03245"/>
</dbReference>
<accession>A0A151SQK7</accession>
<dbReference type="AlphaFoldDB" id="A0A151SQK7"/>
<proteinExistence type="predicted"/>
<name>A0A151SQK7_CAJCA</name>
<evidence type="ECO:0000313" key="1">
    <source>
        <dbReference type="EMBL" id="KYP57065.1"/>
    </source>
</evidence>
<dbReference type="InterPro" id="IPR050951">
    <property type="entry name" value="Retrovirus_Pol_polyprotein"/>
</dbReference>
<sequence>MCTDCRAINNTIMKYRHPIPRLDDMLDELTGDIIFYKLETKSGYKKIRIKENFHGLASFYRRFVKDFSTLVSPLNELVKKDVPFIWGEAQEKAFKILKEKLTKAPILALPNYDQTFEL</sequence>
<dbReference type="Proteomes" id="UP000075243">
    <property type="component" value="Chromosome 11"/>
</dbReference>
<dbReference type="PANTHER" id="PTHR37984:SF5">
    <property type="entry name" value="PROTEIN NYNRIN-LIKE"/>
    <property type="match status" value="1"/>
</dbReference>
<reference evidence="1 2" key="1">
    <citation type="journal article" date="2012" name="Nat. Biotechnol.">
        <title>Draft genome sequence of pigeonpea (Cajanus cajan), an orphan legume crop of resource-poor farmers.</title>
        <authorList>
            <person name="Varshney R.K."/>
            <person name="Chen W."/>
            <person name="Li Y."/>
            <person name="Bharti A.K."/>
            <person name="Saxena R.K."/>
            <person name="Schlueter J.A."/>
            <person name="Donoghue M.T."/>
            <person name="Azam S."/>
            <person name="Fan G."/>
            <person name="Whaley A.M."/>
            <person name="Farmer A.D."/>
            <person name="Sheridan J."/>
            <person name="Iwata A."/>
            <person name="Tuteja R."/>
            <person name="Penmetsa R.V."/>
            <person name="Wu W."/>
            <person name="Upadhyaya H.D."/>
            <person name="Yang S.P."/>
            <person name="Shah T."/>
            <person name="Saxena K.B."/>
            <person name="Michael T."/>
            <person name="McCombie W.R."/>
            <person name="Yang B."/>
            <person name="Zhang G."/>
            <person name="Yang H."/>
            <person name="Wang J."/>
            <person name="Spillane C."/>
            <person name="Cook D.R."/>
            <person name="May G.D."/>
            <person name="Xu X."/>
            <person name="Jackson S.A."/>
        </authorList>
    </citation>
    <scope>NUCLEOTIDE SEQUENCE [LARGE SCALE GENOMIC DNA]</scope>
    <source>
        <strain evidence="2">cv. Asha</strain>
    </source>
</reference>
<dbReference type="FunFam" id="3.30.70.270:FF:000020">
    <property type="entry name" value="Transposon Tf2-6 polyprotein-like Protein"/>
    <property type="match status" value="1"/>
</dbReference>
<dbReference type="EMBL" id="CM003613">
    <property type="protein sequence ID" value="KYP57065.1"/>
    <property type="molecule type" value="Genomic_DNA"/>
</dbReference>
<organism evidence="1 2">
    <name type="scientific">Cajanus cajan</name>
    <name type="common">Pigeon pea</name>
    <name type="synonym">Cajanus indicus</name>
    <dbReference type="NCBI Taxonomy" id="3821"/>
    <lineage>
        <taxon>Eukaryota</taxon>
        <taxon>Viridiplantae</taxon>
        <taxon>Streptophyta</taxon>
        <taxon>Embryophyta</taxon>
        <taxon>Tracheophyta</taxon>
        <taxon>Spermatophyta</taxon>
        <taxon>Magnoliopsida</taxon>
        <taxon>eudicotyledons</taxon>
        <taxon>Gunneridae</taxon>
        <taxon>Pentapetalae</taxon>
        <taxon>rosids</taxon>
        <taxon>fabids</taxon>
        <taxon>Fabales</taxon>
        <taxon>Fabaceae</taxon>
        <taxon>Papilionoideae</taxon>
        <taxon>50 kb inversion clade</taxon>
        <taxon>NPAAA clade</taxon>
        <taxon>indigoferoid/millettioid clade</taxon>
        <taxon>Phaseoleae</taxon>
        <taxon>Cajanus</taxon>
    </lineage>
</organism>
<dbReference type="InterPro" id="IPR043502">
    <property type="entry name" value="DNA/RNA_pol_sf"/>
</dbReference>
<dbReference type="Gene3D" id="3.30.70.270">
    <property type="match status" value="1"/>
</dbReference>
<dbReference type="SUPFAM" id="SSF56672">
    <property type="entry name" value="DNA/RNA polymerases"/>
    <property type="match status" value="1"/>
</dbReference>
<protein>
    <submittedName>
        <fullName evidence="1">Pol polyprotein</fullName>
    </submittedName>
</protein>
<evidence type="ECO:0000313" key="2">
    <source>
        <dbReference type="Proteomes" id="UP000075243"/>
    </source>
</evidence>
<dbReference type="PANTHER" id="PTHR37984">
    <property type="entry name" value="PROTEIN CBG26694"/>
    <property type="match status" value="1"/>
</dbReference>
<dbReference type="InterPro" id="IPR043128">
    <property type="entry name" value="Rev_trsase/Diguanyl_cyclase"/>
</dbReference>
<gene>
    <name evidence="1" type="ORF">KK1_003319</name>
</gene>
<keyword evidence="2" id="KW-1185">Reference proteome</keyword>